<protein>
    <submittedName>
        <fullName evidence="2">Fe-S cluster assembly protein HesB</fullName>
    </submittedName>
</protein>
<dbReference type="EMBL" id="SJJY01000007">
    <property type="protein sequence ID" value="TCC20489.1"/>
    <property type="molecule type" value="Genomic_DNA"/>
</dbReference>
<dbReference type="SUPFAM" id="SSF48150">
    <property type="entry name" value="DNA-glycosylase"/>
    <property type="match status" value="1"/>
</dbReference>
<dbReference type="InterPro" id="IPR017658">
    <property type="entry name" value="HhH-GPD_base_excis"/>
</dbReference>
<keyword evidence="3" id="KW-1185">Reference proteome</keyword>
<evidence type="ECO:0000313" key="2">
    <source>
        <dbReference type="EMBL" id="TCC20489.1"/>
    </source>
</evidence>
<evidence type="ECO:0000313" key="3">
    <source>
        <dbReference type="Proteomes" id="UP000292385"/>
    </source>
</evidence>
<organism evidence="2 3">
    <name type="scientific">Kribbella speibonae</name>
    <dbReference type="NCBI Taxonomy" id="1572660"/>
    <lineage>
        <taxon>Bacteria</taxon>
        <taxon>Bacillati</taxon>
        <taxon>Actinomycetota</taxon>
        <taxon>Actinomycetes</taxon>
        <taxon>Propionibacteriales</taxon>
        <taxon>Kribbellaceae</taxon>
        <taxon>Kribbella</taxon>
    </lineage>
</organism>
<name>A0ABY2A296_9ACTN</name>
<proteinExistence type="predicted"/>
<sequence length="196" mass="21305">MLRELHLTGNPDADKLLNDDPFALLVGMLLDQQYPMEHAFSGPLKIANRMDGFDLHKIAATDLETFVELCVTPPAIHRYGGSMARRVHALAQEIIEKYDGETENIWLAGRPKPDGAEVLKRLKSLPGFGEQKAKIFLALLGKQRGVAPKGWREAAGSYGDRGSRRSIADVTDAASLGEVRNFKKAAKAAAKQAAGA</sequence>
<dbReference type="InterPro" id="IPR011257">
    <property type="entry name" value="DNA_glycosylase"/>
</dbReference>
<dbReference type="NCBIfam" id="TIGR03252">
    <property type="entry name" value="HhH-GPD-type base excision DNA repair protein"/>
    <property type="match status" value="1"/>
</dbReference>
<gene>
    <name evidence="2" type="ORF">E0H58_30745</name>
</gene>
<reference evidence="2 3" key="1">
    <citation type="submission" date="2019-02" db="EMBL/GenBank/DDBJ databases">
        <title>Kribbella capetownensis sp. nov. and Kribbella speibonae sp. nov., isolated from soil.</title>
        <authorList>
            <person name="Curtis S.M."/>
            <person name="Norton I."/>
            <person name="Everest G.J."/>
            <person name="Meyers P.R."/>
        </authorList>
    </citation>
    <scope>NUCLEOTIDE SEQUENCE [LARGE SCALE GENOMIC DNA]</scope>
    <source>
        <strain evidence="2 3">SK5</strain>
    </source>
</reference>
<dbReference type="RefSeq" id="WP_131466164.1">
    <property type="nucleotide sequence ID" value="NZ_SJJY01000007.1"/>
</dbReference>
<dbReference type="Gene3D" id="1.10.340.30">
    <property type="entry name" value="Hypothetical protein, domain 2"/>
    <property type="match status" value="1"/>
</dbReference>
<feature type="domain" description="HhH-GPD" evidence="1">
    <location>
        <begin position="26"/>
        <end position="161"/>
    </location>
</feature>
<evidence type="ECO:0000259" key="1">
    <source>
        <dbReference type="Pfam" id="PF00730"/>
    </source>
</evidence>
<dbReference type="Pfam" id="PF00730">
    <property type="entry name" value="HhH-GPD"/>
    <property type="match status" value="1"/>
</dbReference>
<dbReference type="InterPro" id="IPR003265">
    <property type="entry name" value="HhH-GPD_domain"/>
</dbReference>
<dbReference type="Proteomes" id="UP000292385">
    <property type="component" value="Unassembled WGS sequence"/>
</dbReference>
<comment type="caution">
    <text evidence="2">The sequence shown here is derived from an EMBL/GenBank/DDBJ whole genome shotgun (WGS) entry which is preliminary data.</text>
</comment>
<accession>A0ABY2A296</accession>